<dbReference type="SUPFAM" id="SSF48403">
    <property type="entry name" value="Ankyrin repeat"/>
    <property type="match status" value="1"/>
</dbReference>
<sequence length="219" mass="24362">MEKYPCTIKQGDDSGWTPLHIAAQMGNEKYVKLLLENGNSPAYVKNNEGLSTFHIATKEGNVNVMEELITTSPDIYELLDNRGELGDLCLKALINEQDKEGNTPMHLAAIKGHLKVVHLLEKGKGLDLNAKNKEGFTTIGPYLCYKRKLGSILKRYAPFCHTLLKAMAREWPESDSVKQESDKGTARPDYLLVATLIATVTFTAAFTVAWWIPPKPRCG</sequence>
<keyword evidence="4" id="KW-0472">Membrane</keyword>
<accession>A0A2N9FWI4</accession>
<dbReference type="SMART" id="SM00248">
    <property type="entry name" value="ANK"/>
    <property type="match status" value="3"/>
</dbReference>
<dbReference type="GO" id="GO:0005886">
    <property type="term" value="C:plasma membrane"/>
    <property type="evidence" value="ECO:0007669"/>
    <property type="project" value="TreeGrafter"/>
</dbReference>
<name>A0A2N9FWI4_FAGSY</name>
<dbReference type="Gene3D" id="1.25.40.20">
    <property type="entry name" value="Ankyrin repeat-containing domain"/>
    <property type="match status" value="2"/>
</dbReference>
<gene>
    <name evidence="5" type="ORF">FSB_LOCUS19387</name>
</gene>
<dbReference type="InterPro" id="IPR002110">
    <property type="entry name" value="Ankyrin_rpt"/>
</dbReference>
<keyword evidence="4" id="KW-0812">Transmembrane</keyword>
<dbReference type="Pfam" id="PF12796">
    <property type="entry name" value="Ank_2"/>
    <property type="match status" value="2"/>
</dbReference>
<dbReference type="PROSITE" id="PS50088">
    <property type="entry name" value="ANK_REPEAT"/>
    <property type="match status" value="2"/>
</dbReference>
<dbReference type="AlphaFoldDB" id="A0A2N9FWI4"/>
<dbReference type="PANTHER" id="PTHR24186">
    <property type="entry name" value="PROTEIN PHOSPHATASE 1 REGULATORY SUBUNIT"/>
    <property type="match status" value="1"/>
</dbReference>
<evidence type="ECO:0000256" key="4">
    <source>
        <dbReference type="SAM" id="Phobius"/>
    </source>
</evidence>
<feature type="repeat" description="ANK" evidence="3">
    <location>
        <begin position="100"/>
        <end position="133"/>
    </location>
</feature>
<protein>
    <submittedName>
        <fullName evidence="5">Uncharacterized protein</fullName>
    </submittedName>
</protein>
<dbReference type="EMBL" id="OIVN01001227">
    <property type="protein sequence ID" value="SPC91505.1"/>
    <property type="molecule type" value="Genomic_DNA"/>
</dbReference>
<dbReference type="PROSITE" id="PS50297">
    <property type="entry name" value="ANK_REP_REGION"/>
    <property type="match status" value="2"/>
</dbReference>
<evidence type="ECO:0000256" key="2">
    <source>
        <dbReference type="ARBA" id="ARBA00023043"/>
    </source>
</evidence>
<evidence type="ECO:0000256" key="3">
    <source>
        <dbReference type="PROSITE-ProRule" id="PRU00023"/>
    </source>
</evidence>
<feature type="transmembrane region" description="Helical" evidence="4">
    <location>
        <begin position="190"/>
        <end position="212"/>
    </location>
</feature>
<keyword evidence="2 3" id="KW-0040">ANK repeat</keyword>
<dbReference type="InterPro" id="IPR036770">
    <property type="entry name" value="Ankyrin_rpt-contain_sf"/>
</dbReference>
<keyword evidence="4" id="KW-1133">Transmembrane helix</keyword>
<proteinExistence type="predicted"/>
<organism evidence="5">
    <name type="scientific">Fagus sylvatica</name>
    <name type="common">Beechnut</name>
    <dbReference type="NCBI Taxonomy" id="28930"/>
    <lineage>
        <taxon>Eukaryota</taxon>
        <taxon>Viridiplantae</taxon>
        <taxon>Streptophyta</taxon>
        <taxon>Embryophyta</taxon>
        <taxon>Tracheophyta</taxon>
        <taxon>Spermatophyta</taxon>
        <taxon>Magnoliopsida</taxon>
        <taxon>eudicotyledons</taxon>
        <taxon>Gunneridae</taxon>
        <taxon>Pentapetalae</taxon>
        <taxon>rosids</taxon>
        <taxon>fabids</taxon>
        <taxon>Fagales</taxon>
        <taxon>Fagaceae</taxon>
        <taxon>Fagus</taxon>
    </lineage>
</organism>
<keyword evidence="1" id="KW-0677">Repeat</keyword>
<reference evidence="5" key="1">
    <citation type="submission" date="2018-02" db="EMBL/GenBank/DDBJ databases">
        <authorList>
            <person name="Cohen D.B."/>
            <person name="Kent A.D."/>
        </authorList>
    </citation>
    <scope>NUCLEOTIDE SEQUENCE</scope>
</reference>
<feature type="repeat" description="ANK" evidence="3">
    <location>
        <begin position="14"/>
        <end position="46"/>
    </location>
</feature>
<dbReference type="PANTHER" id="PTHR24186:SF50">
    <property type="entry name" value="ANKYRIN REPEAT-CONTAINING PROTEIN ITN1-LIKE ISOFORM X1"/>
    <property type="match status" value="1"/>
</dbReference>
<evidence type="ECO:0000256" key="1">
    <source>
        <dbReference type="ARBA" id="ARBA00022737"/>
    </source>
</evidence>
<evidence type="ECO:0000313" key="5">
    <source>
        <dbReference type="EMBL" id="SPC91505.1"/>
    </source>
</evidence>